<evidence type="ECO:0000313" key="1">
    <source>
        <dbReference type="EMBL" id="CEK62205.1"/>
    </source>
</evidence>
<dbReference type="EMBL" id="HACG01015340">
    <property type="protein sequence ID" value="CEK62205.1"/>
    <property type="molecule type" value="Transcribed_RNA"/>
</dbReference>
<reference evidence="1" key="1">
    <citation type="submission" date="2014-12" db="EMBL/GenBank/DDBJ databases">
        <title>Insight into the proteome of Arion vulgaris.</title>
        <authorList>
            <person name="Aradska J."/>
            <person name="Bulat T."/>
            <person name="Smidak R."/>
            <person name="Sarate P."/>
            <person name="Gangsoo J."/>
            <person name="Sialana F."/>
            <person name="Bilban M."/>
            <person name="Lubec G."/>
        </authorList>
    </citation>
    <scope>NUCLEOTIDE SEQUENCE</scope>
    <source>
        <tissue evidence="1">Skin</tissue>
    </source>
</reference>
<sequence length="78" mass="8738">KKKYMTRTKSNVAASEEILEATQNIIQDLSGKLSSVDGDWWADVIDMTVQRGMDNDLIYKVKDDLVRTSTTEGTIADI</sequence>
<gene>
    <name evidence="1" type="primary">ORF44500</name>
</gene>
<feature type="non-terminal residue" evidence="1">
    <location>
        <position position="1"/>
    </location>
</feature>
<protein>
    <submittedName>
        <fullName evidence="1">Uncharacterized protein</fullName>
    </submittedName>
</protein>
<feature type="non-terminal residue" evidence="1">
    <location>
        <position position="78"/>
    </location>
</feature>
<proteinExistence type="predicted"/>
<organism evidence="1">
    <name type="scientific">Arion vulgaris</name>
    <dbReference type="NCBI Taxonomy" id="1028688"/>
    <lineage>
        <taxon>Eukaryota</taxon>
        <taxon>Metazoa</taxon>
        <taxon>Spiralia</taxon>
        <taxon>Lophotrochozoa</taxon>
        <taxon>Mollusca</taxon>
        <taxon>Gastropoda</taxon>
        <taxon>Heterobranchia</taxon>
        <taxon>Euthyneura</taxon>
        <taxon>Panpulmonata</taxon>
        <taxon>Eupulmonata</taxon>
        <taxon>Stylommatophora</taxon>
        <taxon>Helicina</taxon>
        <taxon>Arionoidea</taxon>
        <taxon>Arionidae</taxon>
        <taxon>Arion</taxon>
    </lineage>
</organism>
<dbReference type="AlphaFoldDB" id="A0A0B6Z3B4"/>
<name>A0A0B6Z3B4_9EUPU</name>
<accession>A0A0B6Z3B4</accession>